<dbReference type="GO" id="GO:0046872">
    <property type="term" value="F:metal ion binding"/>
    <property type="evidence" value="ECO:0007669"/>
    <property type="project" value="UniProtKB-KW"/>
</dbReference>
<protein>
    <submittedName>
        <fullName evidence="4">Damage-inducible protein DinB</fullName>
    </submittedName>
</protein>
<sequence>MTTQTLLNSLFRYKSWADEGLLEGLAALAEKAPQAEYEAAVRVFNHACIVDRIFVANLQCLDHGCTATGSDTAPPLRELAEAVRETDRWYVAYTARLSAQELAESIDFDFTDGAAGRMSREEMLGHVVTHAGYHRGEVGRIMWRLMGSSPPDTFTCFLHQAEPARRMRA</sequence>
<name>A0AA91DLS2_VARPD</name>
<dbReference type="PANTHER" id="PTHR37302:SF1">
    <property type="entry name" value="PROTEIN DINB"/>
    <property type="match status" value="1"/>
</dbReference>
<accession>A0AA91DLS2</accession>
<reference evidence="4 5" key="1">
    <citation type="submission" date="2016-03" db="EMBL/GenBank/DDBJ databases">
        <title>Genome sequence of Variovorax paradoxus KB5.</title>
        <authorList>
            <person name="Jeong H."/>
            <person name="Hong C.E."/>
            <person name="Jo S.H."/>
            <person name="Park J.M."/>
        </authorList>
    </citation>
    <scope>NUCLEOTIDE SEQUENCE [LARGE SCALE GENOMIC DNA]</scope>
    <source>
        <strain evidence="4 5">KB5</strain>
    </source>
</reference>
<dbReference type="SUPFAM" id="SSF109854">
    <property type="entry name" value="DinB/YfiT-like putative metalloenzymes"/>
    <property type="match status" value="1"/>
</dbReference>
<keyword evidence="2 3" id="KW-0479">Metal-binding</keyword>
<comment type="caution">
    <text evidence="4">The sequence shown here is derived from an EMBL/GenBank/DDBJ whole genome shotgun (WGS) entry which is preliminary data.</text>
</comment>
<evidence type="ECO:0000256" key="1">
    <source>
        <dbReference type="ARBA" id="ARBA00008635"/>
    </source>
</evidence>
<dbReference type="RefSeq" id="WP_081269972.1">
    <property type="nucleotide sequence ID" value="NZ_LVHG01000063.1"/>
</dbReference>
<feature type="binding site" evidence="3">
    <location>
        <position position="134"/>
    </location>
    <ligand>
        <name>a divalent metal cation</name>
        <dbReference type="ChEBI" id="CHEBI:60240"/>
    </ligand>
</feature>
<evidence type="ECO:0000313" key="4">
    <source>
        <dbReference type="EMBL" id="OAK60319.1"/>
    </source>
</evidence>
<dbReference type="Proteomes" id="UP000077852">
    <property type="component" value="Unassembled WGS sequence"/>
</dbReference>
<dbReference type="AlphaFoldDB" id="A0AA91DLS2"/>
<gene>
    <name evidence="4" type="ORF">A3K87_24750</name>
</gene>
<feature type="binding site" evidence="3">
    <location>
        <position position="46"/>
    </location>
    <ligand>
        <name>a divalent metal cation</name>
        <dbReference type="ChEBI" id="CHEBI:60240"/>
    </ligand>
</feature>
<evidence type="ECO:0000256" key="3">
    <source>
        <dbReference type="PIRSR" id="PIRSR607837-1"/>
    </source>
</evidence>
<evidence type="ECO:0000256" key="2">
    <source>
        <dbReference type="ARBA" id="ARBA00022723"/>
    </source>
</evidence>
<comment type="similarity">
    <text evidence="1">Belongs to the DinB family.</text>
</comment>
<dbReference type="InterPro" id="IPR007837">
    <property type="entry name" value="DinB"/>
</dbReference>
<dbReference type="Gene3D" id="1.20.120.450">
    <property type="entry name" value="dinb family like domain"/>
    <property type="match status" value="1"/>
</dbReference>
<dbReference type="PANTHER" id="PTHR37302">
    <property type="entry name" value="SLR1116 PROTEIN"/>
    <property type="match status" value="1"/>
</dbReference>
<dbReference type="Pfam" id="PF05163">
    <property type="entry name" value="DinB"/>
    <property type="match status" value="1"/>
</dbReference>
<dbReference type="InterPro" id="IPR034660">
    <property type="entry name" value="DinB/YfiT-like"/>
</dbReference>
<feature type="binding site" evidence="3">
    <location>
        <position position="130"/>
    </location>
    <ligand>
        <name>a divalent metal cation</name>
        <dbReference type="ChEBI" id="CHEBI:60240"/>
    </ligand>
</feature>
<organism evidence="4 5">
    <name type="scientific">Variovorax paradoxus</name>
    <dbReference type="NCBI Taxonomy" id="34073"/>
    <lineage>
        <taxon>Bacteria</taxon>
        <taxon>Pseudomonadati</taxon>
        <taxon>Pseudomonadota</taxon>
        <taxon>Betaproteobacteria</taxon>
        <taxon>Burkholderiales</taxon>
        <taxon>Comamonadaceae</taxon>
        <taxon>Variovorax</taxon>
    </lineage>
</organism>
<dbReference type="EMBL" id="LVHG01000063">
    <property type="protein sequence ID" value="OAK60319.1"/>
    <property type="molecule type" value="Genomic_DNA"/>
</dbReference>
<evidence type="ECO:0000313" key="5">
    <source>
        <dbReference type="Proteomes" id="UP000077852"/>
    </source>
</evidence>
<proteinExistence type="inferred from homology"/>